<dbReference type="GO" id="GO:0005840">
    <property type="term" value="C:ribosome"/>
    <property type="evidence" value="ECO:0007669"/>
    <property type="project" value="UniProtKB-KW"/>
</dbReference>
<evidence type="ECO:0000256" key="3">
    <source>
        <dbReference type="ARBA" id="ARBA00023274"/>
    </source>
</evidence>
<dbReference type="PANTHER" id="PTHR19431">
    <property type="entry name" value="60S RIBOSOMAL PROTEIN L4"/>
    <property type="match status" value="1"/>
</dbReference>
<feature type="domain" description="Large ribosomal subunit protein uL4 C-terminal" evidence="5">
    <location>
        <begin position="107"/>
        <end position="180"/>
    </location>
</feature>
<feature type="compositionally biased region" description="Basic residues" evidence="4">
    <location>
        <begin position="205"/>
        <end position="249"/>
    </location>
</feature>
<dbReference type="EMBL" id="CAJPEV010004942">
    <property type="protein sequence ID" value="CAG0902527.1"/>
    <property type="molecule type" value="Genomic_DNA"/>
</dbReference>
<sequence>MFLKKIRAWDDVAKVYNSKRFRAGKGKLRNRRRIHKLGPLVVYDQDQGLRKAFRNIPGVECIDVMKLNLLRLAPGGHVGRFCIWTESAFKKLNDIYGTWTKPSTLKKGYNLPMHKMKTTDLARLINSDEIKAVTRKPRRKMMRHKIKPNPLRNLRVMLKLNPYTAVVKRNAILLEEKRKKEKEDLLAKKRGVREAKLPVEEDKLKKKRLEMKRKARAKAGAPKKAKKTGKKPPTKATGKKPAAKPAVKK</sequence>
<organism evidence="6">
    <name type="scientific">Darwinula stevensoni</name>
    <dbReference type="NCBI Taxonomy" id="69355"/>
    <lineage>
        <taxon>Eukaryota</taxon>
        <taxon>Metazoa</taxon>
        <taxon>Ecdysozoa</taxon>
        <taxon>Arthropoda</taxon>
        <taxon>Crustacea</taxon>
        <taxon>Oligostraca</taxon>
        <taxon>Ostracoda</taxon>
        <taxon>Podocopa</taxon>
        <taxon>Podocopida</taxon>
        <taxon>Darwinulocopina</taxon>
        <taxon>Darwinuloidea</taxon>
        <taxon>Darwinulidae</taxon>
        <taxon>Darwinula</taxon>
    </lineage>
</organism>
<dbReference type="InterPro" id="IPR025755">
    <property type="entry name" value="Ribos_uL4_C_dom"/>
</dbReference>
<keyword evidence="2" id="KW-0689">Ribosomal protein</keyword>
<dbReference type="Pfam" id="PF00573">
    <property type="entry name" value="Ribosomal_L4"/>
    <property type="match status" value="1"/>
</dbReference>
<reference evidence="6" key="1">
    <citation type="submission" date="2020-11" db="EMBL/GenBank/DDBJ databases">
        <authorList>
            <person name="Tran Van P."/>
        </authorList>
    </citation>
    <scope>NUCLEOTIDE SEQUENCE</scope>
</reference>
<protein>
    <recommendedName>
        <fullName evidence="5">Large ribosomal subunit protein uL4 C-terminal domain-containing protein</fullName>
    </recommendedName>
</protein>
<evidence type="ECO:0000256" key="4">
    <source>
        <dbReference type="SAM" id="MobiDB-lite"/>
    </source>
</evidence>
<dbReference type="Proteomes" id="UP000677054">
    <property type="component" value="Unassembled WGS sequence"/>
</dbReference>
<feature type="region of interest" description="Disordered" evidence="4">
    <location>
        <begin position="199"/>
        <end position="249"/>
    </location>
</feature>
<evidence type="ECO:0000256" key="2">
    <source>
        <dbReference type="ARBA" id="ARBA00022980"/>
    </source>
</evidence>
<dbReference type="InterPro" id="IPR045240">
    <property type="entry name" value="Ribosomal_uL4_euk/arch"/>
</dbReference>
<gene>
    <name evidence="6" type="ORF">DSTB1V02_LOCUS12609</name>
</gene>
<accession>A0A7R9AEX5</accession>
<name>A0A7R9AEX5_9CRUS</name>
<evidence type="ECO:0000259" key="5">
    <source>
        <dbReference type="Pfam" id="PF14374"/>
    </source>
</evidence>
<comment type="similarity">
    <text evidence="1">Belongs to the universal ribosomal protein uL4 family.</text>
</comment>
<keyword evidence="7" id="KW-1185">Reference proteome</keyword>
<proteinExistence type="inferred from homology"/>
<evidence type="ECO:0000256" key="1">
    <source>
        <dbReference type="ARBA" id="ARBA00010528"/>
    </source>
</evidence>
<evidence type="ECO:0000313" key="6">
    <source>
        <dbReference type="EMBL" id="CAD7252858.1"/>
    </source>
</evidence>
<keyword evidence="3" id="KW-0687">Ribonucleoprotein</keyword>
<dbReference type="GO" id="GO:0003735">
    <property type="term" value="F:structural constituent of ribosome"/>
    <property type="evidence" value="ECO:0007669"/>
    <property type="project" value="InterPro"/>
</dbReference>
<evidence type="ECO:0000313" key="7">
    <source>
        <dbReference type="Proteomes" id="UP000677054"/>
    </source>
</evidence>
<dbReference type="GO" id="GO:0006412">
    <property type="term" value="P:translation"/>
    <property type="evidence" value="ECO:0007669"/>
    <property type="project" value="InterPro"/>
</dbReference>
<dbReference type="OrthoDB" id="10259785at2759"/>
<dbReference type="InterPro" id="IPR023574">
    <property type="entry name" value="Ribosomal_uL4_dom_sf"/>
</dbReference>
<dbReference type="Gene3D" id="3.40.1370.10">
    <property type="match status" value="1"/>
</dbReference>
<dbReference type="SUPFAM" id="SSF52166">
    <property type="entry name" value="Ribosomal protein L4"/>
    <property type="match status" value="1"/>
</dbReference>
<dbReference type="EMBL" id="LR904459">
    <property type="protein sequence ID" value="CAD7252858.1"/>
    <property type="molecule type" value="Genomic_DNA"/>
</dbReference>
<dbReference type="GO" id="GO:1990904">
    <property type="term" value="C:ribonucleoprotein complex"/>
    <property type="evidence" value="ECO:0007669"/>
    <property type="project" value="UniProtKB-KW"/>
</dbReference>
<dbReference type="AlphaFoldDB" id="A0A7R9AEX5"/>
<dbReference type="InterPro" id="IPR002136">
    <property type="entry name" value="Ribosomal_uL4"/>
</dbReference>
<dbReference type="Pfam" id="PF14374">
    <property type="entry name" value="Ribos_L4_asso_C"/>
    <property type="match status" value="1"/>
</dbReference>